<feature type="non-terminal residue" evidence="7">
    <location>
        <position position="1"/>
    </location>
</feature>
<dbReference type="EMBL" id="JYDU01000029">
    <property type="protein sequence ID" value="KRX97667.1"/>
    <property type="molecule type" value="Genomic_DNA"/>
</dbReference>
<evidence type="ECO:0000256" key="1">
    <source>
        <dbReference type="ARBA" id="ARBA00022527"/>
    </source>
</evidence>
<evidence type="ECO:0000256" key="5">
    <source>
        <dbReference type="ARBA" id="ARBA00022840"/>
    </source>
</evidence>
<sequence length="213" mass="24202">LARAKSIPSRSYSCEVVTLWYRPPDVLLGSQKYSTSLDMWGVGCIFAEMITGTVLFAGSKDIQHQLQSIFEILGTPSGKFWKDLNLEFSPSFVKKKLLPKSWSKVSTKFSHIPYCENLLSLFLKLEPRERITADDALQHCYFATLPKAIHHIPQTTVNSFIKQQHKITQKQADFCSSFHHIYSYTAKVVKHFQSKNCDGSAELLDHDVLSAET</sequence>
<comment type="caution">
    <text evidence="7">The sequence shown here is derived from an EMBL/GenBank/DDBJ whole genome shotgun (WGS) entry which is preliminary data.</text>
</comment>
<keyword evidence="4 7" id="KW-0418">Kinase</keyword>
<dbReference type="InterPro" id="IPR011009">
    <property type="entry name" value="Kinase-like_dom_sf"/>
</dbReference>
<proteinExistence type="predicted"/>
<protein>
    <submittedName>
        <fullName evidence="7">Cyclin-dependent kinase 14</fullName>
    </submittedName>
</protein>
<name>A0A0V0YBM8_TRIPS</name>
<dbReference type="SUPFAM" id="SSF56112">
    <property type="entry name" value="Protein kinase-like (PK-like)"/>
    <property type="match status" value="1"/>
</dbReference>
<evidence type="ECO:0000313" key="7">
    <source>
        <dbReference type="EMBL" id="KRX97667.1"/>
    </source>
</evidence>
<keyword evidence="5" id="KW-0067">ATP-binding</keyword>
<dbReference type="SMART" id="SM00220">
    <property type="entry name" value="S_TKc"/>
    <property type="match status" value="1"/>
</dbReference>
<dbReference type="AlphaFoldDB" id="A0A0V0YBM8"/>
<evidence type="ECO:0000256" key="2">
    <source>
        <dbReference type="ARBA" id="ARBA00022679"/>
    </source>
</evidence>
<evidence type="ECO:0000313" key="8">
    <source>
        <dbReference type="Proteomes" id="UP000054815"/>
    </source>
</evidence>
<evidence type="ECO:0000256" key="3">
    <source>
        <dbReference type="ARBA" id="ARBA00022741"/>
    </source>
</evidence>
<keyword evidence="3" id="KW-0547">Nucleotide-binding</keyword>
<evidence type="ECO:0000256" key="4">
    <source>
        <dbReference type="ARBA" id="ARBA00022777"/>
    </source>
</evidence>
<keyword evidence="2" id="KW-0808">Transferase</keyword>
<evidence type="ECO:0000259" key="6">
    <source>
        <dbReference type="PROSITE" id="PS50011"/>
    </source>
</evidence>
<dbReference type="PANTHER" id="PTHR24056:SF246">
    <property type="entry name" value="ECDYSONE-INDUCED PROTEIN 63E, ISOFORM N"/>
    <property type="match status" value="1"/>
</dbReference>
<dbReference type="GO" id="GO:0005524">
    <property type="term" value="F:ATP binding"/>
    <property type="evidence" value="ECO:0007669"/>
    <property type="project" value="UniProtKB-KW"/>
</dbReference>
<accession>A0A0V0YBM8</accession>
<dbReference type="InterPro" id="IPR000719">
    <property type="entry name" value="Prot_kinase_dom"/>
</dbReference>
<organism evidence="7 8">
    <name type="scientific">Trichinella pseudospiralis</name>
    <name type="common">Parasitic roundworm</name>
    <dbReference type="NCBI Taxonomy" id="6337"/>
    <lineage>
        <taxon>Eukaryota</taxon>
        <taxon>Metazoa</taxon>
        <taxon>Ecdysozoa</taxon>
        <taxon>Nematoda</taxon>
        <taxon>Enoplea</taxon>
        <taxon>Dorylaimia</taxon>
        <taxon>Trichinellida</taxon>
        <taxon>Trichinellidae</taxon>
        <taxon>Trichinella</taxon>
    </lineage>
</organism>
<dbReference type="PROSITE" id="PS50011">
    <property type="entry name" value="PROTEIN_KINASE_DOM"/>
    <property type="match status" value="1"/>
</dbReference>
<dbReference type="InterPro" id="IPR050108">
    <property type="entry name" value="CDK"/>
</dbReference>
<reference evidence="7 8" key="1">
    <citation type="submission" date="2015-01" db="EMBL/GenBank/DDBJ databases">
        <title>Evolution of Trichinella species and genotypes.</title>
        <authorList>
            <person name="Korhonen P.K."/>
            <person name="Edoardo P."/>
            <person name="Giuseppe L.R."/>
            <person name="Gasser R.B."/>
        </authorList>
    </citation>
    <scope>NUCLEOTIDE SEQUENCE [LARGE SCALE GENOMIC DNA]</scope>
    <source>
        <strain evidence="7">ISS141</strain>
    </source>
</reference>
<dbReference type="GO" id="GO:0005737">
    <property type="term" value="C:cytoplasm"/>
    <property type="evidence" value="ECO:0007669"/>
    <property type="project" value="TreeGrafter"/>
</dbReference>
<feature type="domain" description="Protein kinase" evidence="6">
    <location>
        <begin position="1"/>
        <end position="142"/>
    </location>
</feature>
<dbReference type="GO" id="GO:0004693">
    <property type="term" value="F:cyclin-dependent protein serine/threonine kinase activity"/>
    <property type="evidence" value="ECO:0007669"/>
    <property type="project" value="TreeGrafter"/>
</dbReference>
<dbReference type="PANTHER" id="PTHR24056">
    <property type="entry name" value="CELL DIVISION PROTEIN KINASE"/>
    <property type="match status" value="1"/>
</dbReference>
<dbReference type="Pfam" id="PF00069">
    <property type="entry name" value="Pkinase"/>
    <property type="match status" value="1"/>
</dbReference>
<keyword evidence="1" id="KW-0723">Serine/threonine-protein kinase</keyword>
<dbReference type="GO" id="GO:0005634">
    <property type="term" value="C:nucleus"/>
    <property type="evidence" value="ECO:0007669"/>
    <property type="project" value="TreeGrafter"/>
</dbReference>
<dbReference type="Proteomes" id="UP000054815">
    <property type="component" value="Unassembled WGS sequence"/>
</dbReference>
<dbReference type="Gene3D" id="1.10.510.10">
    <property type="entry name" value="Transferase(Phosphotransferase) domain 1"/>
    <property type="match status" value="1"/>
</dbReference>
<gene>
    <name evidence="7" type="primary">CDK16</name>
    <name evidence="7" type="ORF">T4E_8235</name>
</gene>